<dbReference type="InterPro" id="IPR013766">
    <property type="entry name" value="Thioredoxin_domain"/>
</dbReference>
<reference evidence="8 9" key="1">
    <citation type="submission" date="2023-04" db="EMBL/GenBank/DDBJ databases">
        <title>Klugiella caeni sp. nov. isolated from the sludge of biochemical tank.</title>
        <authorList>
            <person name="Geng K."/>
        </authorList>
    </citation>
    <scope>NUCLEOTIDE SEQUENCE [LARGE SCALE GENOMIC DNA]</scope>
    <source>
        <strain evidence="8 9">YN-L-19</strain>
    </source>
</reference>
<dbReference type="CDD" id="cd02966">
    <property type="entry name" value="TlpA_like_family"/>
    <property type="match status" value="1"/>
</dbReference>
<dbReference type="Pfam" id="PF00578">
    <property type="entry name" value="AhpC-TSA"/>
    <property type="match status" value="1"/>
</dbReference>
<evidence type="ECO:0000256" key="1">
    <source>
        <dbReference type="ARBA" id="ARBA00004196"/>
    </source>
</evidence>
<dbReference type="EMBL" id="JASATX010000003">
    <property type="protein sequence ID" value="MDI2098909.1"/>
    <property type="molecule type" value="Genomic_DNA"/>
</dbReference>
<dbReference type="Gene3D" id="3.40.30.10">
    <property type="entry name" value="Glutaredoxin"/>
    <property type="match status" value="1"/>
</dbReference>
<keyword evidence="4" id="KW-1015">Disulfide bond</keyword>
<evidence type="ECO:0000256" key="4">
    <source>
        <dbReference type="ARBA" id="ARBA00023157"/>
    </source>
</evidence>
<dbReference type="PANTHER" id="PTHR42852:SF6">
    <property type="entry name" value="THIOL:DISULFIDE INTERCHANGE PROTEIN DSBE"/>
    <property type="match status" value="1"/>
</dbReference>
<dbReference type="AlphaFoldDB" id="A0AAW6T5Z5"/>
<dbReference type="GO" id="GO:0016491">
    <property type="term" value="F:oxidoreductase activity"/>
    <property type="evidence" value="ECO:0007669"/>
    <property type="project" value="InterPro"/>
</dbReference>
<dbReference type="GO" id="GO:0030313">
    <property type="term" value="C:cell envelope"/>
    <property type="evidence" value="ECO:0007669"/>
    <property type="project" value="UniProtKB-SubCell"/>
</dbReference>
<dbReference type="InterPro" id="IPR050553">
    <property type="entry name" value="Thioredoxin_ResA/DsbE_sf"/>
</dbReference>
<protein>
    <submittedName>
        <fullName evidence="8">TlpA disulfide reductase family protein</fullName>
    </submittedName>
</protein>
<evidence type="ECO:0000313" key="9">
    <source>
        <dbReference type="Proteomes" id="UP001321506"/>
    </source>
</evidence>
<dbReference type="RefSeq" id="WP_281488700.1">
    <property type="nucleotide sequence ID" value="NZ_JASATX010000003.1"/>
</dbReference>
<dbReference type="InterPro" id="IPR036249">
    <property type="entry name" value="Thioredoxin-like_sf"/>
</dbReference>
<dbReference type="PANTHER" id="PTHR42852">
    <property type="entry name" value="THIOL:DISULFIDE INTERCHANGE PROTEIN DSBE"/>
    <property type="match status" value="1"/>
</dbReference>
<proteinExistence type="predicted"/>
<feature type="domain" description="Thioredoxin" evidence="7">
    <location>
        <begin position="48"/>
        <end position="195"/>
    </location>
</feature>
<keyword evidence="5" id="KW-0676">Redox-active center</keyword>
<keyword evidence="2" id="KW-0201">Cytochrome c-type biogenesis</keyword>
<feature type="signal peptide" evidence="6">
    <location>
        <begin position="1"/>
        <end position="27"/>
    </location>
</feature>
<name>A0AAW6T5Z5_9MICO</name>
<dbReference type="InterPro" id="IPR000866">
    <property type="entry name" value="AhpC/TSA"/>
</dbReference>
<evidence type="ECO:0000256" key="6">
    <source>
        <dbReference type="SAM" id="SignalP"/>
    </source>
</evidence>
<sequence length="197" mass="20740">MTSRLAFAAAAVALTTLLAGCSSDPLAEQYRAGSDKGYISGDGTINEFAIGDRGEPIDFAGSTDAGTTVSSDDFAGEVLVVNFWYAECAPCRVEAPDLQALYEEHQPDGVEFLGVNLYNSTEGALAFARTYGIEYPSIIETESEQSAMLAFAGKVQPKAVPTTLVLDREGRVAARINGLADKSVLGTLIADTLAEKS</sequence>
<dbReference type="PROSITE" id="PS51352">
    <property type="entry name" value="THIOREDOXIN_2"/>
    <property type="match status" value="1"/>
</dbReference>
<evidence type="ECO:0000256" key="2">
    <source>
        <dbReference type="ARBA" id="ARBA00022748"/>
    </source>
</evidence>
<gene>
    <name evidence="8" type="ORF">QF206_08035</name>
</gene>
<dbReference type="Proteomes" id="UP001321506">
    <property type="component" value="Unassembled WGS sequence"/>
</dbReference>
<organism evidence="8 9">
    <name type="scientific">Ruicaihuangia caeni</name>
    <dbReference type="NCBI Taxonomy" id="3042517"/>
    <lineage>
        <taxon>Bacteria</taxon>
        <taxon>Bacillati</taxon>
        <taxon>Actinomycetota</taxon>
        <taxon>Actinomycetes</taxon>
        <taxon>Micrococcales</taxon>
        <taxon>Microbacteriaceae</taxon>
        <taxon>Ruicaihuangia</taxon>
    </lineage>
</organism>
<accession>A0AAW6T5Z5</accession>
<dbReference type="SUPFAM" id="SSF52833">
    <property type="entry name" value="Thioredoxin-like"/>
    <property type="match status" value="1"/>
</dbReference>
<evidence type="ECO:0000259" key="7">
    <source>
        <dbReference type="PROSITE" id="PS51352"/>
    </source>
</evidence>
<comment type="subcellular location">
    <subcellularLocation>
        <location evidence="1">Cell envelope</location>
    </subcellularLocation>
</comment>
<dbReference type="GO" id="GO:0016209">
    <property type="term" value="F:antioxidant activity"/>
    <property type="evidence" value="ECO:0007669"/>
    <property type="project" value="InterPro"/>
</dbReference>
<keyword evidence="6" id="KW-0732">Signal</keyword>
<keyword evidence="3" id="KW-0812">Transmembrane</keyword>
<dbReference type="PROSITE" id="PS51257">
    <property type="entry name" value="PROKAR_LIPOPROTEIN"/>
    <property type="match status" value="1"/>
</dbReference>
<keyword evidence="3" id="KW-0735">Signal-anchor</keyword>
<evidence type="ECO:0000256" key="5">
    <source>
        <dbReference type="ARBA" id="ARBA00023284"/>
    </source>
</evidence>
<comment type="caution">
    <text evidence="8">The sequence shown here is derived from an EMBL/GenBank/DDBJ whole genome shotgun (WGS) entry which is preliminary data.</text>
</comment>
<keyword evidence="9" id="KW-1185">Reference proteome</keyword>
<evidence type="ECO:0000256" key="3">
    <source>
        <dbReference type="ARBA" id="ARBA00022968"/>
    </source>
</evidence>
<dbReference type="GO" id="GO:0017004">
    <property type="term" value="P:cytochrome complex assembly"/>
    <property type="evidence" value="ECO:0007669"/>
    <property type="project" value="UniProtKB-KW"/>
</dbReference>
<feature type="chain" id="PRO_5043431582" evidence="6">
    <location>
        <begin position="28"/>
        <end position="197"/>
    </location>
</feature>
<evidence type="ECO:0000313" key="8">
    <source>
        <dbReference type="EMBL" id="MDI2098909.1"/>
    </source>
</evidence>